<dbReference type="InterPro" id="IPR058790">
    <property type="entry name" value="BSH_CusB"/>
</dbReference>
<dbReference type="GO" id="GO:0060003">
    <property type="term" value="P:copper ion export"/>
    <property type="evidence" value="ECO:0007669"/>
    <property type="project" value="TreeGrafter"/>
</dbReference>
<evidence type="ECO:0000313" key="4">
    <source>
        <dbReference type="Proteomes" id="UP000192602"/>
    </source>
</evidence>
<evidence type="ECO:0000256" key="1">
    <source>
        <dbReference type="ARBA" id="ARBA00022448"/>
    </source>
</evidence>
<dbReference type="Gene3D" id="2.40.420.20">
    <property type="match status" value="1"/>
</dbReference>
<dbReference type="PANTHER" id="PTHR30097:SF15">
    <property type="entry name" value="CATION EFFLUX SYSTEM PROTEIN CUSB"/>
    <property type="match status" value="1"/>
</dbReference>
<dbReference type="OrthoDB" id="9806939at2"/>
<evidence type="ECO:0000313" key="3">
    <source>
        <dbReference type="EMBL" id="SMC09710.1"/>
    </source>
</evidence>
<accession>A0A1W1WUK4</accession>
<dbReference type="GO" id="GO:0015679">
    <property type="term" value="P:plasma membrane copper ion transport"/>
    <property type="evidence" value="ECO:0007669"/>
    <property type="project" value="TreeGrafter"/>
</dbReference>
<name>A0A1W1WUK4_9BACT</name>
<dbReference type="InterPro" id="IPR051909">
    <property type="entry name" value="MFP_Cation_Efflux"/>
</dbReference>
<gene>
    <name evidence="3" type="ORF">SAMN05660197_1532</name>
</gene>
<protein>
    <submittedName>
        <fullName evidence="3">Membrane fusion protein, Cu(I)/Ag(I) efflux system</fullName>
    </submittedName>
</protein>
<proteinExistence type="predicted"/>
<dbReference type="GO" id="GO:0030288">
    <property type="term" value="C:outer membrane-bounded periplasmic space"/>
    <property type="evidence" value="ECO:0007669"/>
    <property type="project" value="TreeGrafter"/>
</dbReference>
<reference evidence="4" key="1">
    <citation type="submission" date="2017-04" db="EMBL/GenBank/DDBJ databases">
        <authorList>
            <person name="Varghese N."/>
            <person name="Submissions S."/>
        </authorList>
    </citation>
    <scope>NUCLEOTIDE SEQUENCE [LARGE SCALE GENOMIC DNA]</scope>
    <source>
        <strain evidence="4">DSM 16512</strain>
    </source>
</reference>
<dbReference type="Proteomes" id="UP000192602">
    <property type="component" value="Unassembled WGS sequence"/>
</dbReference>
<feature type="domain" description="CusB-like barrel-sandwich hybrid" evidence="2">
    <location>
        <begin position="56"/>
        <end position="168"/>
    </location>
</feature>
<keyword evidence="1" id="KW-0813">Transport</keyword>
<dbReference type="Pfam" id="PF25919">
    <property type="entry name" value="BSH_CusB"/>
    <property type="match status" value="1"/>
</dbReference>
<dbReference type="AlphaFoldDB" id="A0A1W1WUK4"/>
<keyword evidence="4" id="KW-1185">Reference proteome</keyword>
<dbReference type="Gene3D" id="2.40.50.100">
    <property type="match status" value="1"/>
</dbReference>
<dbReference type="PANTHER" id="PTHR30097">
    <property type="entry name" value="CATION EFFLUX SYSTEM PROTEIN CUSB"/>
    <property type="match status" value="1"/>
</dbReference>
<organism evidence="3 4">
    <name type="scientific">Nitratiruptor tergarcus DSM 16512</name>
    <dbReference type="NCBI Taxonomy" id="1069081"/>
    <lineage>
        <taxon>Bacteria</taxon>
        <taxon>Pseudomonadati</taxon>
        <taxon>Campylobacterota</taxon>
        <taxon>Epsilonproteobacteria</taxon>
        <taxon>Nautiliales</taxon>
        <taxon>Nitratiruptoraceae</taxon>
        <taxon>Nitratiruptor</taxon>
    </lineage>
</organism>
<dbReference type="RefSeq" id="WP_084275927.1">
    <property type="nucleotide sequence ID" value="NZ_AP026671.1"/>
</dbReference>
<dbReference type="STRING" id="1069081.SAMN05660197_1532"/>
<evidence type="ECO:0000259" key="2">
    <source>
        <dbReference type="Pfam" id="PF25919"/>
    </source>
</evidence>
<dbReference type="EMBL" id="FWWZ01000001">
    <property type="protein sequence ID" value="SMC09710.1"/>
    <property type="molecule type" value="Genomic_DNA"/>
</dbReference>
<dbReference type="GO" id="GO:0046914">
    <property type="term" value="F:transition metal ion binding"/>
    <property type="evidence" value="ECO:0007669"/>
    <property type="project" value="TreeGrafter"/>
</dbReference>
<sequence length="322" mass="36830">MRILLIFLVPFLLCAERLSIEQLFNVKTTKIEKKDLYVKKTYPAIVRLDESKIVDIAPRFSGYVEKLYAKEPLQTIKKGDMLALVYSPEVYNAKEEYKNSLKFGLDKRMTIASYLKLKLLKLPKDELKSPTKTLTTTKVVSPIDGFLLKKDIYQGSFFQKGKTIFRLASNTHFWIEAQIPGKDIDFYKKCDSISAYVRNEKVKITSHKLLPIIDADSALAIVRLFVKSKDVLAGEYAKVTIREHKKSILVVPKTAVIRKNGKWYAFKVGEYEGEYEPVAVQIKPLDNRYYQLISGLKEGETIADSAMFLLDSDAQINGLYND</sequence>